<reference evidence="2" key="1">
    <citation type="journal article" date="2017" name="Nat. Ecol. Evol.">
        <title>Genome expansion and lineage-specific genetic innovations in the forest pathogenic fungi Armillaria.</title>
        <authorList>
            <person name="Sipos G."/>
            <person name="Prasanna A.N."/>
            <person name="Walter M.C."/>
            <person name="O'Connor E."/>
            <person name="Balint B."/>
            <person name="Krizsan K."/>
            <person name="Kiss B."/>
            <person name="Hess J."/>
            <person name="Varga T."/>
            <person name="Slot J."/>
            <person name="Riley R."/>
            <person name="Boka B."/>
            <person name="Rigling D."/>
            <person name="Barry K."/>
            <person name="Lee J."/>
            <person name="Mihaltcheva S."/>
            <person name="LaButti K."/>
            <person name="Lipzen A."/>
            <person name="Waldron R."/>
            <person name="Moloney N.M."/>
            <person name="Sperisen C."/>
            <person name="Kredics L."/>
            <person name="Vagvoelgyi C."/>
            <person name="Patrignani A."/>
            <person name="Fitzpatrick D."/>
            <person name="Nagy I."/>
            <person name="Doyle S."/>
            <person name="Anderson J.B."/>
            <person name="Grigoriev I.V."/>
            <person name="Gueldener U."/>
            <person name="Muensterkoetter M."/>
            <person name="Nagy L.G."/>
        </authorList>
    </citation>
    <scope>NUCLEOTIDE SEQUENCE [LARGE SCALE GENOMIC DNA]</scope>
    <source>
        <strain evidence="2">28-4</strain>
    </source>
</reference>
<gene>
    <name evidence="1" type="ORF">ARMSODRAFT_449818</name>
</gene>
<dbReference type="Proteomes" id="UP000218334">
    <property type="component" value="Unassembled WGS sequence"/>
</dbReference>
<proteinExistence type="predicted"/>
<evidence type="ECO:0000313" key="1">
    <source>
        <dbReference type="EMBL" id="PBK65025.1"/>
    </source>
</evidence>
<sequence length="88" mass="9623">MLDARSPKKNTPRTAGDRCMQGSRYAATPIFTSVILMTGTVLGQGNRPFTSGSFCGDWLRCSILPNFLRSLAMSTQLTHPCIRSPSSR</sequence>
<organism evidence="1 2">
    <name type="scientific">Armillaria solidipes</name>
    <dbReference type="NCBI Taxonomy" id="1076256"/>
    <lineage>
        <taxon>Eukaryota</taxon>
        <taxon>Fungi</taxon>
        <taxon>Dikarya</taxon>
        <taxon>Basidiomycota</taxon>
        <taxon>Agaricomycotina</taxon>
        <taxon>Agaricomycetes</taxon>
        <taxon>Agaricomycetidae</taxon>
        <taxon>Agaricales</taxon>
        <taxon>Marasmiineae</taxon>
        <taxon>Physalacriaceae</taxon>
        <taxon>Armillaria</taxon>
    </lineage>
</organism>
<dbReference type="AlphaFoldDB" id="A0A2H3B2D1"/>
<name>A0A2H3B2D1_9AGAR</name>
<dbReference type="EMBL" id="KZ293448">
    <property type="protein sequence ID" value="PBK65025.1"/>
    <property type="molecule type" value="Genomic_DNA"/>
</dbReference>
<accession>A0A2H3B2D1</accession>
<protein>
    <submittedName>
        <fullName evidence="1">Uncharacterized protein</fullName>
    </submittedName>
</protein>
<evidence type="ECO:0000313" key="2">
    <source>
        <dbReference type="Proteomes" id="UP000218334"/>
    </source>
</evidence>
<keyword evidence="2" id="KW-1185">Reference proteome</keyword>